<dbReference type="AlphaFoldDB" id="A0A7T5R3U4"/>
<reference evidence="3 4" key="1">
    <citation type="submission" date="2020-07" db="EMBL/GenBank/DDBJ databases">
        <title>Huge and variable diversity of episymbiotic CPR bacteria and DPANN archaea in groundwater ecosystems.</title>
        <authorList>
            <person name="He C.Y."/>
            <person name="Keren R."/>
            <person name="Whittaker M."/>
            <person name="Farag I.F."/>
            <person name="Doudna J."/>
            <person name="Cate J.H.D."/>
            <person name="Banfield J.F."/>
        </authorList>
    </citation>
    <scope>NUCLEOTIDE SEQUENCE [LARGE SCALE GENOMIC DNA]</scope>
    <source>
        <strain evidence="3">NC_groundwater_70_Ag_B-0.1um_54_66</strain>
    </source>
</reference>
<dbReference type="Gene3D" id="3.30.70.1070">
    <property type="entry name" value="Sporulation related repeat"/>
    <property type="match status" value="1"/>
</dbReference>
<dbReference type="GO" id="GO:0042834">
    <property type="term" value="F:peptidoglycan binding"/>
    <property type="evidence" value="ECO:0007669"/>
    <property type="project" value="InterPro"/>
</dbReference>
<dbReference type="SUPFAM" id="SSF110997">
    <property type="entry name" value="Sporulation related repeat"/>
    <property type="match status" value="1"/>
</dbReference>
<accession>A0A7T5R3U4</accession>
<keyword evidence="1" id="KW-1133">Transmembrane helix</keyword>
<dbReference type="InterPro" id="IPR007730">
    <property type="entry name" value="SPOR-like_dom"/>
</dbReference>
<proteinExistence type="predicted"/>
<keyword evidence="1" id="KW-0472">Membrane</keyword>
<feature type="domain" description="SPOR" evidence="2">
    <location>
        <begin position="224"/>
        <end position="308"/>
    </location>
</feature>
<name>A0A7T5R3U4_9BACT</name>
<evidence type="ECO:0000259" key="2">
    <source>
        <dbReference type="PROSITE" id="PS51724"/>
    </source>
</evidence>
<evidence type="ECO:0000313" key="3">
    <source>
        <dbReference type="EMBL" id="QQG37004.1"/>
    </source>
</evidence>
<keyword evidence="1" id="KW-0812">Transmembrane</keyword>
<dbReference type="PROSITE" id="PS51724">
    <property type="entry name" value="SPOR"/>
    <property type="match status" value="1"/>
</dbReference>
<gene>
    <name evidence="3" type="ORF">HYS17_04350</name>
</gene>
<dbReference type="EMBL" id="CP066681">
    <property type="protein sequence ID" value="QQG37004.1"/>
    <property type="molecule type" value="Genomic_DNA"/>
</dbReference>
<protein>
    <submittedName>
        <fullName evidence="3">SPOR domain-containing protein</fullName>
    </submittedName>
</protein>
<evidence type="ECO:0000256" key="1">
    <source>
        <dbReference type="SAM" id="Phobius"/>
    </source>
</evidence>
<organism evidence="3 4">
    <name type="scientific">Micavibrio aeruginosavorus</name>
    <dbReference type="NCBI Taxonomy" id="349221"/>
    <lineage>
        <taxon>Bacteria</taxon>
        <taxon>Pseudomonadati</taxon>
        <taxon>Bdellovibrionota</taxon>
        <taxon>Bdellovibrionia</taxon>
        <taxon>Bdellovibrionales</taxon>
        <taxon>Pseudobdellovibrionaceae</taxon>
        <taxon>Micavibrio</taxon>
    </lineage>
</organism>
<dbReference type="Proteomes" id="UP000595362">
    <property type="component" value="Chromosome"/>
</dbReference>
<dbReference type="InterPro" id="IPR036680">
    <property type="entry name" value="SPOR-like_sf"/>
</dbReference>
<feature type="transmembrane region" description="Helical" evidence="1">
    <location>
        <begin position="35"/>
        <end position="56"/>
    </location>
</feature>
<sequence>MQNHDEFDEPNAAKAIGSIMNALDLRAQFEARKPVFATGIVVALLAVLGSVIWYSYPRESAQREVMNTPIVRADAGDYRTVPSEPGGMAIPYRESTVFNTMRSAEGAGAGEVENLLPQPERPVSRDELFAGLKVEEQVAPGVSAEDNAEAVAAADDNVTKEAAATEAPVTEAAAATTPEVAAVAAKPVAPPAPVTTTADNKAAVEASKTEPAAGVQKIDDKPSSAFAGGFYVQLGSVRAREGAGGEWKKLQKSFAALAPLSLRVEEANLGEKGMFYRIQGGPVTEAEAKAICQSVIAQKPGGCLVVRK</sequence>
<evidence type="ECO:0000313" key="4">
    <source>
        <dbReference type="Proteomes" id="UP000595362"/>
    </source>
</evidence>
<dbReference type="Pfam" id="PF05036">
    <property type="entry name" value="SPOR"/>
    <property type="match status" value="1"/>
</dbReference>